<organism evidence="1 2">
    <name type="scientific">Hymenobacter amundsenii</name>
    <dbReference type="NCBI Taxonomy" id="2006685"/>
    <lineage>
        <taxon>Bacteria</taxon>
        <taxon>Pseudomonadati</taxon>
        <taxon>Bacteroidota</taxon>
        <taxon>Cytophagia</taxon>
        <taxon>Cytophagales</taxon>
        <taxon>Hymenobacteraceae</taxon>
        <taxon>Hymenobacter</taxon>
    </lineage>
</organism>
<reference evidence="1 2" key="1">
    <citation type="submission" date="2017-06" db="EMBL/GenBank/DDBJ databases">
        <title>Hymenobacter amundsenii sp. nov. isolated from regoliths in Antarctica.</title>
        <authorList>
            <person name="Sedlacek I."/>
            <person name="Kralova S."/>
            <person name="Pantucek R."/>
            <person name="Svec P."/>
            <person name="Holochova P."/>
            <person name="Stankova E."/>
            <person name="Vrbovska V."/>
            <person name="Busse H.-J."/>
        </authorList>
    </citation>
    <scope>NUCLEOTIDE SEQUENCE [LARGE SCALE GENOMIC DNA]</scope>
    <source>
        <strain evidence="1 2">CCM 8682</strain>
    </source>
</reference>
<evidence type="ECO:0008006" key="3">
    <source>
        <dbReference type="Google" id="ProtNLM"/>
    </source>
</evidence>
<dbReference type="Proteomes" id="UP000197277">
    <property type="component" value="Unassembled WGS sequence"/>
</dbReference>
<proteinExistence type="predicted"/>
<keyword evidence="2" id="KW-1185">Reference proteome</keyword>
<evidence type="ECO:0000313" key="2">
    <source>
        <dbReference type="Proteomes" id="UP000197277"/>
    </source>
</evidence>
<comment type="caution">
    <text evidence="1">The sequence shown here is derived from an EMBL/GenBank/DDBJ whole genome shotgun (WGS) entry which is preliminary data.</text>
</comment>
<accession>A0A246FQ34</accession>
<gene>
    <name evidence="1" type="ORF">CDA63_00515</name>
</gene>
<evidence type="ECO:0000313" key="1">
    <source>
        <dbReference type="EMBL" id="OWP64876.1"/>
    </source>
</evidence>
<dbReference type="EMBL" id="NIRR01000001">
    <property type="protein sequence ID" value="OWP64876.1"/>
    <property type="molecule type" value="Genomic_DNA"/>
</dbReference>
<dbReference type="AlphaFoldDB" id="A0A246FQ34"/>
<sequence length="72" mass="7996">MNTILDQLLVGEQPTAEDSDYIIDHADDCSPCFDSLDKQQIFIGFMSQHLGRKKAPASLSRTILAKVQVEMA</sequence>
<name>A0A246FQ34_9BACT</name>
<protein>
    <recommendedName>
        <fullName evidence="3">Zinc-finger domain-containing protein</fullName>
    </recommendedName>
</protein>